<dbReference type="AlphaFoldDB" id="A0AB39IG20"/>
<protein>
    <submittedName>
        <fullName evidence="1">Uncharacterized protein</fullName>
    </submittedName>
</protein>
<sequence length="56" mass="6140">MSHRVAGAFIVLLRDVKDRWSGVTSVLIAVSIRFRPPRVAENQPAVGGGLWKGIVR</sequence>
<accession>A0AB39IG20</accession>
<dbReference type="RefSeq" id="WP_226099211.1">
    <property type="nucleotide sequence ID" value="NZ_CP162411.1"/>
</dbReference>
<reference evidence="1" key="1">
    <citation type="submission" date="2024-07" db="EMBL/GenBank/DDBJ databases">
        <authorList>
            <person name="Pedron J."/>
        </authorList>
    </citation>
    <scope>NUCLEOTIDE SEQUENCE</scope>
    <source>
        <strain evidence="1">A642-S2-A17</strain>
    </source>
</reference>
<evidence type="ECO:0000313" key="1">
    <source>
        <dbReference type="EMBL" id="XDL14211.1"/>
    </source>
</evidence>
<dbReference type="EMBL" id="CP162411">
    <property type="protein sequence ID" value="XDL14211.1"/>
    <property type="molecule type" value="Genomic_DNA"/>
</dbReference>
<gene>
    <name evidence="1" type="ORF">LF923_0018905</name>
</gene>
<organism evidence="1">
    <name type="scientific">Dickeya oryzae</name>
    <dbReference type="NCBI Taxonomy" id="1240404"/>
    <lineage>
        <taxon>Bacteria</taxon>
        <taxon>Pseudomonadati</taxon>
        <taxon>Pseudomonadota</taxon>
        <taxon>Gammaproteobacteria</taxon>
        <taxon>Enterobacterales</taxon>
        <taxon>Pectobacteriaceae</taxon>
        <taxon>Dickeya</taxon>
    </lineage>
</organism>
<name>A0AB39IG20_9GAMM</name>
<proteinExistence type="predicted"/>